<dbReference type="InterPro" id="IPR020904">
    <property type="entry name" value="Sc_DH/Rdtase_CS"/>
</dbReference>
<gene>
    <name evidence="5" type="ORF">HZF10_13700</name>
</gene>
<sequence>MDLKNSTVLITGGTSGIGLELVRQLTDQGTNIIVTGRSLEALYDTQRQFPNVHPFRSDVSQPDDIQKLYDEVTKQFPGLNIIINNAGLMRLIDLQDTSLDLQNVVREIDTNLSGTIRMVHQFLPHLMRKESAAIINVSSAIAFMAYSSAPIYSASKAAVHAYTKALRLQLDKTHVKVIEVIPPGVNTNLQKDWVLRPNPGQMMDVAKAVGEIIKGIRKDKPEITPGLSGIVKFMSRIAPNFIERNLGHREFEKFRQLNSHKK</sequence>
<dbReference type="PANTHER" id="PTHR44196">
    <property type="entry name" value="DEHYDROGENASE/REDUCTASE SDR FAMILY MEMBER 7B"/>
    <property type="match status" value="1"/>
</dbReference>
<feature type="domain" description="Ketoreductase" evidence="4">
    <location>
        <begin position="6"/>
        <end position="205"/>
    </location>
</feature>
<evidence type="ECO:0000313" key="5">
    <source>
        <dbReference type="EMBL" id="NYA71978.1"/>
    </source>
</evidence>
<dbReference type="InterPro" id="IPR036291">
    <property type="entry name" value="NAD(P)-bd_dom_sf"/>
</dbReference>
<dbReference type="SMART" id="SM00822">
    <property type="entry name" value="PKS_KR"/>
    <property type="match status" value="1"/>
</dbReference>
<reference evidence="5 6" key="1">
    <citation type="submission" date="2020-07" db="EMBL/GenBank/DDBJ databases">
        <authorList>
            <person name="Sun Q."/>
        </authorList>
    </citation>
    <scope>NUCLEOTIDE SEQUENCE [LARGE SCALE GENOMIC DNA]</scope>
    <source>
        <strain evidence="5 6">MAH-1</strain>
    </source>
</reference>
<evidence type="ECO:0000256" key="3">
    <source>
        <dbReference type="RuleBase" id="RU000363"/>
    </source>
</evidence>
<dbReference type="PANTHER" id="PTHR44196:SF1">
    <property type="entry name" value="DEHYDROGENASE_REDUCTASE SDR FAMILY MEMBER 7B"/>
    <property type="match status" value="1"/>
</dbReference>
<dbReference type="GO" id="GO:0016020">
    <property type="term" value="C:membrane"/>
    <property type="evidence" value="ECO:0007669"/>
    <property type="project" value="TreeGrafter"/>
</dbReference>
<dbReference type="PROSITE" id="PS00061">
    <property type="entry name" value="ADH_SHORT"/>
    <property type="match status" value="1"/>
</dbReference>
<dbReference type="SUPFAM" id="SSF51735">
    <property type="entry name" value="NAD(P)-binding Rossmann-fold domains"/>
    <property type="match status" value="1"/>
</dbReference>
<accession>A0A7Y8Y3N2</accession>
<dbReference type="RefSeq" id="WP_176006788.1">
    <property type="nucleotide sequence ID" value="NZ_JABWMI010000015.1"/>
</dbReference>
<dbReference type="InterPro" id="IPR002347">
    <property type="entry name" value="SDR_fam"/>
</dbReference>
<evidence type="ECO:0000256" key="2">
    <source>
        <dbReference type="ARBA" id="ARBA00023002"/>
    </source>
</evidence>
<dbReference type="Proteomes" id="UP000535020">
    <property type="component" value="Unassembled WGS sequence"/>
</dbReference>
<dbReference type="Pfam" id="PF00106">
    <property type="entry name" value="adh_short"/>
    <property type="match status" value="1"/>
</dbReference>
<dbReference type="GO" id="GO:0016491">
    <property type="term" value="F:oxidoreductase activity"/>
    <property type="evidence" value="ECO:0007669"/>
    <property type="project" value="UniProtKB-KW"/>
</dbReference>
<evidence type="ECO:0000259" key="4">
    <source>
        <dbReference type="SMART" id="SM00822"/>
    </source>
</evidence>
<dbReference type="PRINTS" id="PR00080">
    <property type="entry name" value="SDRFAMILY"/>
</dbReference>
<comment type="similarity">
    <text evidence="1 3">Belongs to the short-chain dehydrogenases/reductases (SDR) family.</text>
</comment>
<dbReference type="InterPro" id="IPR057326">
    <property type="entry name" value="KR_dom"/>
</dbReference>
<keyword evidence="6" id="KW-1185">Reference proteome</keyword>
<evidence type="ECO:0000256" key="1">
    <source>
        <dbReference type="ARBA" id="ARBA00006484"/>
    </source>
</evidence>
<dbReference type="AlphaFoldDB" id="A0A7Y8Y3N2"/>
<dbReference type="EMBL" id="JACBJI010000006">
    <property type="protein sequence ID" value="NYA71978.1"/>
    <property type="molecule type" value="Genomic_DNA"/>
</dbReference>
<evidence type="ECO:0000313" key="6">
    <source>
        <dbReference type="Proteomes" id="UP000535020"/>
    </source>
</evidence>
<keyword evidence="2" id="KW-0560">Oxidoreductase</keyword>
<organism evidence="5 6">
    <name type="scientific">Flavobacterium agri</name>
    <dbReference type="NCBI Taxonomy" id="2743471"/>
    <lineage>
        <taxon>Bacteria</taxon>
        <taxon>Pseudomonadati</taxon>
        <taxon>Bacteroidota</taxon>
        <taxon>Flavobacteriia</taxon>
        <taxon>Flavobacteriales</taxon>
        <taxon>Flavobacteriaceae</taxon>
        <taxon>Flavobacterium</taxon>
    </lineage>
</organism>
<proteinExistence type="inferred from homology"/>
<dbReference type="Gene3D" id="3.40.50.720">
    <property type="entry name" value="NAD(P)-binding Rossmann-like Domain"/>
    <property type="match status" value="1"/>
</dbReference>
<protein>
    <submittedName>
        <fullName evidence="5">SDR family NAD(P)-dependent oxidoreductase</fullName>
    </submittedName>
</protein>
<dbReference type="PRINTS" id="PR00081">
    <property type="entry name" value="GDHRDH"/>
</dbReference>
<comment type="caution">
    <text evidence="5">The sequence shown here is derived from an EMBL/GenBank/DDBJ whole genome shotgun (WGS) entry which is preliminary data.</text>
</comment>
<name>A0A7Y8Y3N2_9FLAO</name>